<keyword evidence="8" id="KW-1185">Reference proteome</keyword>
<dbReference type="GO" id="GO:0003723">
    <property type="term" value="F:RNA binding"/>
    <property type="evidence" value="ECO:0007669"/>
    <property type="project" value="TreeGrafter"/>
</dbReference>
<dbReference type="RefSeq" id="WP_142904488.1">
    <property type="nucleotide sequence ID" value="NZ_ML660093.1"/>
</dbReference>
<dbReference type="InterPro" id="IPR003593">
    <property type="entry name" value="AAA+_ATPase"/>
</dbReference>
<evidence type="ECO:0000256" key="3">
    <source>
        <dbReference type="ARBA" id="ARBA00022806"/>
    </source>
</evidence>
<protein>
    <submittedName>
        <fullName evidence="7">ATP-dependent RNA helicase HrpA</fullName>
        <ecNumber evidence="7">3.6.4.13</ecNumber>
    </submittedName>
</protein>
<dbReference type="CDD" id="cd18791">
    <property type="entry name" value="SF2_C_RHA"/>
    <property type="match status" value="1"/>
</dbReference>
<gene>
    <name evidence="7" type="primary">hrpA</name>
    <name evidence="7" type="ORF">FKG94_11770</name>
</gene>
<dbReference type="EC" id="3.6.4.13" evidence="7"/>
<dbReference type="NCBIfam" id="TIGR01967">
    <property type="entry name" value="DEAH_box_HrpA"/>
    <property type="match status" value="1"/>
</dbReference>
<sequence>MTDKQADLNALAEHIQHSASADRFRLQRRWRELRQKAAAGKPDQAAVERLQGALEASLARVAERRRRLPVIDFPAQLPVSAKREVIAETIDRHQVVILAGETGSGKTTQLPKICLALGRGVTGMIGHTQPRRIAARTVASRIAEELQVPLGESVGYQVRFTDHATDYTHIKLMTDGILLAEIQHDRYLNRYDTLIIDEAHERSLNIDFLLGYLKLILPRRPELKVIITSATIDVERFSKHFDDAPIIEVSGRTYPVEVQYRPLVSGEENQTEAIVEAVQEVLQLERRKSGTGGDMLVFLSGERDIRETAKALREVQLPHTEILPLYARLSLAEQNKVFQSHRGRRIVLATNVAETSITVPGIRYVIDPGVARISRYSYRTKIQRLPVEPVSQASANQRKGRCGRVGEGVCIRLYDEQDFAARPAFTDAEILRTNLAAVILQMLHLRIGDIRRFPFVDPPDQRLINDGFKLLEELQAVDARGRLSVIGRRLVKLPVDPRLGRMLLAAGELGCVREMLIIASALAVQDPRERPVERQQAADEKHRRFRDPQSDFLAYLNLWEYAEQQRQALSQNQWRRQCRKEFLSYLRLREWRDIHYQLRLACKALDLKERPATDDGPDYTGIHRALLAGLLGNIGNKGEDREYLGARNRRFHIFPGSSQFKKTPKWLVAAQLLETSKLYAHTTAKIDPAWVLDAAAHLVKRQYFEPHYDARRGQVMAFEKISLYGLVLVEKRRIGYADIDPAVARDVFIRAALVEGNYRGKGSFFQANRRLLTELEELEAKSRRRDILVDDSVVFDFYAERVPGEVVGLTSFERWRKRLDDGGRELLRLSREHLMQHSAIDITEAQFPKQLEWEGMTLPLSYHFEPGQPEDGVSVAVPVSALHLVPEHRLEWLVPGLLRDKCIDLIKGLPKQWRKHFVPVPAHVDKALAGMRADNTPLTEALGHQLKRHTGVDLAGELWSQVKLEDFYRINIRVVDEDGHCIDQGRDLAALRSRYRDQLQQRLQTADNSIERGGIRAWDFGELPDSIELRRGGIGIRAYPALVDEGDSVAIRVQDNPTLAACLSHRGMVRLLLLCQGQSVKYLRRQLLRGADIGLSVAQLGNRDAVVDDLLCAACAMACLDGRPLPRDSDAFEQCLAAGRGQLAACANELEAALQQILTGLVEIKKCLKSQKNALLLAFAAGDINRQLQGLVYPGFLARTPIDWLRQYPRYFKAILLRLEKAAGNPQRDRLHTGELEQHWERYTQRLEQDGPALCAANASLQQYRWMIEELRVSFFAQSLKTLMPVSGKRLDKQWRETL</sequence>
<evidence type="ECO:0000256" key="4">
    <source>
        <dbReference type="ARBA" id="ARBA00022840"/>
    </source>
</evidence>
<keyword evidence="4" id="KW-0067">ATP-binding</keyword>
<dbReference type="NCBIfam" id="NF008348">
    <property type="entry name" value="PRK11131.1"/>
    <property type="match status" value="1"/>
</dbReference>
<dbReference type="GO" id="GO:0003724">
    <property type="term" value="F:RNA helicase activity"/>
    <property type="evidence" value="ECO:0007669"/>
    <property type="project" value="UniProtKB-EC"/>
</dbReference>
<dbReference type="FunFam" id="1.20.120.1080:FF:000005">
    <property type="entry name" value="ATP-dependent helicase HrpA"/>
    <property type="match status" value="1"/>
</dbReference>
<evidence type="ECO:0000313" key="8">
    <source>
        <dbReference type="Proteomes" id="UP000319732"/>
    </source>
</evidence>
<name>A0A545TN92_9GAMM</name>
<evidence type="ECO:0000259" key="5">
    <source>
        <dbReference type="PROSITE" id="PS51192"/>
    </source>
</evidence>
<organism evidence="7 8">
    <name type="scientific">Exilibacterium tricleocarpae</name>
    <dbReference type="NCBI Taxonomy" id="2591008"/>
    <lineage>
        <taxon>Bacteria</taxon>
        <taxon>Pseudomonadati</taxon>
        <taxon>Pseudomonadota</taxon>
        <taxon>Gammaproteobacteria</taxon>
        <taxon>Cellvibrionales</taxon>
        <taxon>Cellvibrionaceae</taxon>
        <taxon>Exilibacterium</taxon>
    </lineage>
</organism>
<dbReference type="EMBL" id="VHSG01000012">
    <property type="protein sequence ID" value="TQV78700.1"/>
    <property type="molecule type" value="Genomic_DNA"/>
</dbReference>
<dbReference type="Gene3D" id="3.40.50.300">
    <property type="entry name" value="P-loop containing nucleotide triphosphate hydrolases"/>
    <property type="match status" value="2"/>
</dbReference>
<reference evidence="7 8" key="1">
    <citation type="submission" date="2019-06" db="EMBL/GenBank/DDBJ databases">
        <title>Whole genome sequence for Cellvibrionaceae sp. R142.</title>
        <authorList>
            <person name="Wang G."/>
        </authorList>
    </citation>
    <scope>NUCLEOTIDE SEQUENCE [LARGE SCALE GENOMIC DNA]</scope>
    <source>
        <strain evidence="7 8">R142</strain>
    </source>
</reference>
<evidence type="ECO:0000256" key="2">
    <source>
        <dbReference type="ARBA" id="ARBA00022801"/>
    </source>
</evidence>
<dbReference type="PROSITE" id="PS51194">
    <property type="entry name" value="HELICASE_CTER"/>
    <property type="match status" value="1"/>
</dbReference>
<dbReference type="FunFam" id="3.40.50.300:FF:000575">
    <property type="entry name" value="ATP-dependent helicase hrpA"/>
    <property type="match status" value="1"/>
</dbReference>
<evidence type="ECO:0000256" key="1">
    <source>
        <dbReference type="ARBA" id="ARBA00022741"/>
    </source>
</evidence>
<dbReference type="CDD" id="cd17989">
    <property type="entry name" value="DEXHc_HrpA"/>
    <property type="match status" value="1"/>
</dbReference>
<feature type="domain" description="Helicase ATP-binding" evidence="5">
    <location>
        <begin position="87"/>
        <end position="250"/>
    </location>
</feature>
<dbReference type="InterPro" id="IPR010222">
    <property type="entry name" value="RNA_helicase_HrpA"/>
</dbReference>
<dbReference type="Proteomes" id="UP000319732">
    <property type="component" value="Unassembled WGS sequence"/>
</dbReference>
<dbReference type="InterPro" id="IPR014001">
    <property type="entry name" value="Helicase_ATP-bd"/>
</dbReference>
<dbReference type="SMART" id="SM00490">
    <property type="entry name" value="HELICc"/>
    <property type="match status" value="1"/>
</dbReference>
<keyword evidence="1" id="KW-0547">Nucleotide-binding</keyword>
<evidence type="ECO:0000313" key="7">
    <source>
        <dbReference type="EMBL" id="TQV78700.1"/>
    </source>
</evidence>
<dbReference type="InterPro" id="IPR027417">
    <property type="entry name" value="P-loop_NTPase"/>
</dbReference>
<dbReference type="SMART" id="SM00382">
    <property type="entry name" value="AAA"/>
    <property type="match status" value="1"/>
</dbReference>
<feature type="domain" description="Helicase C-terminal" evidence="6">
    <location>
        <begin position="276"/>
        <end position="446"/>
    </location>
</feature>
<dbReference type="OrthoDB" id="9805617at2"/>
<dbReference type="Pfam" id="PF11898">
    <property type="entry name" value="DUF3418"/>
    <property type="match status" value="1"/>
</dbReference>
<dbReference type="PANTHER" id="PTHR18934:SF99">
    <property type="entry name" value="ATP-DEPENDENT RNA HELICASE DHX37-RELATED"/>
    <property type="match status" value="1"/>
</dbReference>
<proteinExistence type="predicted"/>
<dbReference type="PANTHER" id="PTHR18934">
    <property type="entry name" value="ATP-DEPENDENT RNA HELICASE"/>
    <property type="match status" value="1"/>
</dbReference>
<dbReference type="InterPro" id="IPR024590">
    <property type="entry name" value="HrpA_C"/>
</dbReference>
<comment type="caution">
    <text evidence="7">The sequence shown here is derived from an EMBL/GenBank/DDBJ whole genome shotgun (WGS) entry which is preliminary data.</text>
</comment>
<dbReference type="InterPro" id="IPR011545">
    <property type="entry name" value="DEAD/DEAH_box_helicase_dom"/>
</dbReference>
<dbReference type="InterPro" id="IPR011709">
    <property type="entry name" value="DEAD-box_helicase_OB_fold"/>
</dbReference>
<dbReference type="Pfam" id="PF07717">
    <property type="entry name" value="OB_NTP_bind"/>
    <property type="match status" value="1"/>
</dbReference>
<keyword evidence="2 7" id="KW-0378">Hydrolase</keyword>
<dbReference type="Pfam" id="PF00271">
    <property type="entry name" value="Helicase_C"/>
    <property type="match status" value="1"/>
</dbReference>
<accession>A0A545TN92</accession>
<dbReference type="Pfam" id="PF21010">
    <property type="entry name" value="HA2_C"/>
    <property type="match status" value="1"/>
</dbReference>
<dbReference type="GO" id="GO:0005524">
    <property type="term" value="F:ATP binding"/>
    <property type="evidence" value="ECO:0007669"/>
    <property type="project" value="UniProtKB-KW"/>
</dbReference>
<dbReference type="InterPro" id="IPR007502">
    <property type="entry name" value="Helicase-assoc_dom"/>
</dbReference>
<keyword evidence="3 7" id="KW-0347">Helicase</keyword>
<dbReference type="PROSITE" id="PS51192">
    <property type="entry name" value="HELICASE_ATP_BIND_1"/>
    <property type="match status" value="1"/>
</dbReference>
<dbReference type="GO" id="GO:0016787">
    <property type="term" value="F:hydrolase activity"/>
    <property type="evidence" value="ECO:0007669"/>
    <property type="project" value="UniProtKB-KW"/>
</dbReference>
<dbReference type="Pfam" id="PF00270">
    <property type="entry name" value="DEAD"/>
    <property type="match status" value="1"/>
</dbReference>
<evidence type="ECO:0000259" key="6">
    <source>
        <dbReference type="PROSITE" id="PS51194"/>
    </source>
</evidence>
<dbReference type="InterPro" id="IPR001650">
    <property type="entry name" value="Helicase_C-like"/>
</dbReference>
<dbReference type="SUPFAM" id="SSF52540">
    <property type="entry name" value="P-loop containing nucleoside triphosphate hydrolases"/>
    <property type="match status" value="1"/>
</dbReference>
<dbReference type="SMART" id="SM00487">
    <property type="entry name" value="DEXDc"/>
    <property type="match status" value="1"/>
</dbReference>
<dbReference type="Gene3D" id="1.20.120.1080">
    <property type="match status" value="1"/>
</dbReference>
<dbReference type="SMART" id="SM00847">
    <property type="entry name" value="HA2"/>
    <property type="match status" value="1"/>
</dbReference>